<evidence type="ECO:0000313" key="1">
    <source>
        <dbReference type="EMBL" id="HIR14533.1"/>
    </source>
</evidence>
<dbReference type="AlphaFoldDB" id="A0A9D1DB96"/>
<gene>
    <name evidence="1" type="ORF">IAB31_11490</name>
</gene>
<accession>A0A9D1DB96</accession>
<dbReference type="Proteomes" id="UP000886757">
    <property type="component" value="Unassembled WGS sequence"/>
</dbReference>
<feature type="non-terminal residue" evidence="1">
    <location>
        <position position="1"/>
    </location>
</feature>
<evidence type="ECO:0000313" key="2">
    <source>
        <dbReference type="Proteomes" id="UP000886757"/>
    </source>
</evidence>
<name>A0A9D1DB96_9FIRM</name>
<reference evidence="1" key="2">
    <citation type="journal article" date="2021" name="PeerJ">
        <title>Extensive microbial diversity within the chicken gut microbiome revealed by metagenomics and culture.</title>
        <authorList>
            <person name="Gilroy R."/>
            <person name="Ravi A."/>
            <person name="Getino M."/>
            <person name="Pursley I."/>
            <person name="Horton D.L."/>
            <person name="Alikhan N.F."/>
            <person name="Baker D."/>
            <person name="Gharbi K."/>
            <person name="Hall N."/>
            <person name="Watson M."/>
            <person name="Adriaenssens E.M."/>
            <person name="Foster-Nyarko E."/>
            <person name="Jarju S."/>
            <person name="Secka A."/>
            <person name="Antonio M."/>
            <person name="Oren A."/>
            <person name="Chaudhuri R.R."/>
            <person name="La Ragione R."/>
            <person name="Hildebrand F."/>
            <person name="Pallen M.J."/>
        </authorList>
    </citation>
    <scope>NUCLEOTIDE SEQUENCE</scope>
    <source>
        <strain evidence="1">ChiSjej4B22-8148</strain>
    </source>
</reference>
<organism evidence="1 2">
    <name type="scientific">Candidatus Choladousia intestinavium</name>
    <dbReference type="NCBI Taxonomy" id="2840727"/>
    <lineage>
        <taxon>Bacteria</taxon>
        <taxon>Bacillati</taxon>
        <taxon>Bacillota</taxon>
        <taxon>Clostridia</taxon>
        <taxon>Lachnospirales</taxon>
        <taxon>Lachnospiraceae</taxon>
        <taxon>Lachnospiraceae incertae sedis</taxon>
        <taxon>Candidatus Choladousia</taxon>
    </lineage>
</organism>
<comment type="caution">
    <text evidence="1">The sequence shown here is derived from an EMBL/GenBank/DDBJ whole genome shotgun (WGS) entry which is preliminary data.</text>
</comment>
<dbReference type="EMBL" id="DVGK01000130">
    <property type="protein sequence ID" value="HIR14533.1"/>
    <property type="molecule type" value="Genomic_DNA"/>
</dbReference>
<protein>
    <submittedName>
        <fullName evidence="1">Peptidase S58 family protein</fullName>
    </submittedName>
</protein>
<reference evidence="1" key="1">
    <citation type="submission" date="2020-10" db="EMBL/GenBank/DDBJ databases">
        <authorList>
            <person name="Gilroy R."/>
        </authorList>
    </citation>
    <scope>NUCLEOTIDE SEQUENCE</scope>
    <source>
        <strain evidence="1">ChiSjej4B22-8148</strain>
    </source>
</reference>
<proteinExistence type="predicted"/>
<sequence>DVAADQDLTGTLAAEVMSEAILRAVTSAKSAYGFPAYEDMVK</sequence>